<organism evidence="2">
    <name type="scientific">sediment metagenome</name>
    <dbReference type="NCBI Taxonomy" id="749907"/>
    <lineage>
        <taxon>unclassified sequences</taxon>
        <taxon>metagenomes</taxon>
        <taxon>ecological metagenomes</taxon>
    </lineage>
</organism>
<dbReference type="AlphaFoldDB" id="D9PHW4"/>
<dbReference type="Pfam" id="PF07883">
    <property type="entry name" value="Cupin_2"/>
    <property type="match status" value="1"/>
</dbReference>
<name>D9PHW4_9ZZZZ</name>
<dbReference type="InterPro" id="IPR013096">
    <property type="entry name" value="Cupin_2"/>
</dbReference>
<gene>
    <name evidence="2" type="ORF">LDC_1116</name>
</gene>
<reference evidence="2" key="1">
    <citation type="submission" date="2010-07" db="EMBL/GenBank/DDBJ databases">
        <authorList>
            <consortium name="CONSOLIDER consortium CSD2007-00005"/>
            <person name="Guazzaroni M.-E."/>
            <person name="Richter M."/>
            <person name="Garcia-Salamanca A."/>
            <person name="Yarza P."/>
            <person name="Ferrer M."/>
        </authorList>
    </citation>
    <scope>NUCLEOTIDE SEQUENCE</scope>
</reference>
<evidence type="ECO:0000259" key="1">
    <source>
        <dbReference type="Pfam" id="PF07883"/>
    </source>
</evidence>
<evidence type="ECO:0000313" key="2">
    <source>
        <dbReference type="EMBL" id="EFK96851.1"/>
    </source>
</evidence>
<feature type="domain" description="Cupin type-2" evidence="1">
    <location>
        <begin position="39"/>
        <end position="105"/>
    </location>
</feature>
<comment type="caution">
    <text evidence="2">The sequence shown here is derived from an EMBL/GenBank/DDBJ whole genome shotgun (WGS) entry which is preliminary data.</text>
</comment>
<dbReference type="EMBL" id="ADZX01000395">
    <property type="protein sequence ID" value="EFK96851.1"/>
    <property type="molecule type" value="Genomic_DNA"/>
</dbReference>
<proteinExistence type="predicted"/>
<dbReference type="SUPFAM" id="SSF51182">
    <property type="entry name" value="RmlC-like cupins"/>
    <property type="match status" value="1"/>
</dbReference>
<protein>
    <submittedName>
        <fullName evidence="2">Cupin 2, conserved barrel domain protein</fullName>
    </submittedName>
</protein>
<dbReference type="InterPro" id="IPR011051">
    <property type="entry name" value="RmlC_Cupin_sf"/>
</dbReference>
<dbReference type="InterPro" id="IPR014710">
    <property type="entry name" value="RmlC-like_jellyroll"/>
</dbReference>
<dbReference type="Gene3D" id="2.60.120.10">
    <property type="entry name" value="Jelly Rolls"/>
    <property type="match status" value="1"/>
</dbReference>
<accession>D9PHW4</accession>
<dbReference type="PANTHER" id="PTHR37694">
    <property type="entry name" value="SLR8022 PROTEIN"/>
    <property type="match status" value="1"/>
</dbReference>
<reference evidence="2" key="2">
    <citation type="journal article" date="2011" name="Microb. Ecol.">
        <title>Taxonomic and Functional Metagenomic Profiling of the Microbial Community in the Anoxic Sediment of a Sub-saline Shallow Lake (Laguna de Carrizo, Central Spain).</title>
        <authorList>
            <person name="Ferrer M."/>
            <person name="Guazzaroni M.E."/>
            <person name="Richter M."/>
            <person name="Garcia-Salamanca A."/>
            <person name="Yarza P."/>
            <person name="Suarez-Suarez A."/>
            <person name="Solano J."/>
            <person name="Alcaide M."/>
            <person name="van Dillewijn P."/>
            <person name="Molina-Henares M.A."/>
            <person name="Lopez-Cortes N."/>
            <person name="Al-Ramahi Y."/>
            <person name="Guerrero C."/>
            <person name="Acosta A."/>
            <person name="de Eugenio L.I."/>
            <person name="Martinez V."/>
            <person name="Marques S."/>
            <person name="Rojo F."/>
            <person name="Santero E."/>
            <person name="Genilloud O."/>
            <person name="Perez-Perez J."/>
            <person name="Rossello-Mora R."/>
            <person name="Ramos J.L."/>
        </authorList>
    </citation>
    <scope>NUCLEOTIDE SEQUENCE</scope>
</reference>
<sequence>MGGNMAQRISKLKDMVAYQIDSIVSKEIIKKQTGTVTIFAFDQGQGLSEHTAPFDALVHIMDGEAEISISGEPHRLQEGEMIIMPGGKPHAVKAIKQFKMMLVMIRS</sequence>
<dbReference type="CDD" id="cd02230">
    <property type="entry name" value="cupin_HP0902-like"/>
    <property type="match status" value="1"/>
</dbReference>
<dbReference type="PANTHER" id="PTHR37694:SF1">
    <property type="entry name" value="SLR8022 PROTEIN"/>
    <property type="match status" value="1"/>
</dbReference>